<evidence type="ECO:0000259" key="9">
    <source>
        <dbReference type="Pfam" id="PF25147"/>
    </source>
</evidence>
<dbReference type="UniPathway" id="UPA00378"/>
<evidence type="ECO:0000256" key="8">
    <source>
        <dbReference type="SAM" id="SignalP"/>
    </source>
</evidence>
<dbReference type="OrthoDB" id="432292at2759"/>
<feature type="chain" id="PRO_5044310233" description="Ribophorin II C-terminal domain-containing protein" evidence="8">
    <location>
        <begin position="21"/>
        <end position="287"/>
    </location>
</feature>
<dbReference type="EMBL" id="ML977142">
    <property type="protein sequence ID" value="KAF1990289.1"/>
    <property type="molecule type" value="Genomic_DNA"/>
</dbReference>
<keyword evidence="11" id="KW-1185">Reference proteome</keyword>
<dbReference type="Proteomes" id="UP000800041">
    <property type="component" value="Unassembled WGS sequence"/>
</dbReference>
<dbReference type="InterPro" id="IPR056790">
    <property type="entry name" value="Ribophorin_II_C"/>
</dbReference>
<organism evidence="10 11">
    <name type="scientific">Aulographum hederae CBS 113979</name>
    <dbReference type="NCBI Taxonomy" id="1176131"/>
    <lineage>
        <taxon>Eukaryota</taxon>
        <taxon>Fungi</taxon>
        <taxon>Dikarya</taxon>
        <taxon>Ascomycota</taxon>
        <taxon>Pezizomycotina</taxon>
        <taxon>Dothideomycetes</taxon>
        <taxon>Pleosporomycetidae</taxon>
        <taxon>Aulographales</taxon>
        <taxon>Aulographaceae</taxon>
    </lineage>
</organism>
<dbReference type="GO" id="GO:0006487">
    <property type="term" value="P:protein N-linked glycosylation"/>
    <property type="evidence" value="ECO:0007669"/>
    <property type="project" value="TreeGrafter"/>
</dbReference>
<keyword evidence="3 8" id="KW-0732">Signal</keyword>
<gene>
    <name evidence="10" type="ORF">K402DRAFT_389918</name>
</gene>
<evidence type="ECO:0000256" key="4">
    <source>
        <dbReference type="ARBA" id="ARBA00022824"/>
    </source>
</evidence>
<evidence type="ECO:0000256" key="5">
    <source>
        <dbReference type="ARBA" id="ARBA00022989"/>
    </source>
</evidence>
<keyword evidence="4" id="KW-0256">Endoplasmic reticulum</keyword>
<dbReference type="Pfam" id="PF25147">
    <property type="entry name" value="Ribophorin_II_C"/>
    <property type="match status" value="1"/>
</dbReference>
<accession>A0A6G1HB98</accession>
<evidence type="ECO:0000313" key="10">
    <source>
        <dbReference type="EMBL" id="KAF1990289.1"/>
    </source>
</evidence>
<evidence type="ECO:0000256" key="6">
    <source>
        <dbReference type="ARBA" id="ARBA00023136"/>
    </source>
</evidence>
<dbReference type="AlphaFoldDB" id="A0A6G1HB98"/>
<dbReference type="PANTHER" id="PTHR12640:SF0">
    <property type="entry name" value="DOLICHYL-DIPHOSPHOOLIGOSACCHARIDE--PROTEIN GLYCOSYLTRANSFERASE SUBUNIT 2"/>
    <property type="match status" value="1"/>
</dbReference>
<sequence length="287" mass="30320">MKFSQLILASATFCASSVLAASWGFEDATISVQGKGSGVGGGVKEKFSAGSPLSNPIALGSSDTLKIILTTTEGKTGKRAHQAFLTLKEPVTGLEESFPFTLKESGKGKVDLTHKDLPTQFLTNTSPVEASIVIGSFGSSKPYNSKAFTLKVSLDASLPPPTSETPVRYGKQPEIHHIFRADPQSPPKIITIVFAAAVLAAVPVLFGAWLMLGANVNHLGKAMSGAPVAHALFFGSIVAMEGIFFMYYTTWNLFQMLPVAGVVGTVAFLSGSRALTEVQDRRVAGLR</sequence>
<evidence type="ECO:0000256" key="7">
    <source>
        <dbReference type="SAM" id="Phobius"/>
    </source>
</evidence>
<reference evidence="10" key="1">
    <citation type="journal article" date="2020" name="Stud. Mycol.">
        <title>101 Dothideomycetes genomes: a test case for predicting lifestyles and emergence of pathogens.</title>
        <authorList>
            <person name="Haridas S."/>
            <person name="Albert R."/>
            <person name="Binder M."/>
            <person name="Bloem J."/>
            <person name="Labutti K."/>
            <person name="Salamov A."/>
            <person name="Andreopoulos B."/>
            <person name="Baker S."/>
            <person name="Barry K."/>
            <person name="Bills G."/>
            <person name="Bluhm B."/>
            <person name="Cannon C."/>
            <person name="Castanera R."/>
            <person name="Culley D."/>
            <person name="Daum C."/>
            <person name="Ezra D."/>
            <person name="Gonzalez J."/>
            <person name="Henrissat B."/>
            <person name="Kuo A."/>
            <person name="Liang C."/>
            <person name="Lipzen A."/>
            <person name="Lutzoni F."/>
            <person name="Magnuson J."/>
            <person name="Mondo S."/>
            <person name="Nolan M."/>
            <person name="Ohm R."/>
            <person name="Pangilinan J."/>
            <person name="Park H.-J."/>
            <person name="Ramirez L."/>
            <person name="Alfaro M."/>
            <person name="Sun H."/>
            <person name="Tritt A."/>
            <person name="Yoshinaga Y."/>
            <person name="Zwiers L.-H."/>
            <person name="Turgeon B."/>
            <person name="Goodwin S."/>
            <person name="Spatafora J."/>
            <person name="Crous P."/>
            <person name="Grigoriev I."/>
        </authorList>
    </citation>
    <scope>NUCLEOTIDE SEQUENCE</scope>
    <source>
        <strain evidence="10">CBS 113979</strain>
    </source>
</reference>
<feature type="transmembrane region" description="Helical" evidence="7">
    <location>
        <begin position="189"/>
        <end position="212"/>
    </location>
</feature>
<keyword evidence="2 7" id="KW-0812">Transmembrane</keyword>
<dbReference type="InterPro" id="IPR008814">
    <property type="entry name" value="Swp1"/>
</dbReference>
<evidence type="ECO:0000313" key="11">
    <source>
        <dbReference type="Proteomes" id="UP000800041"/>
    </source>
</evidence>
<feature type="signal peptide" evidence="8">
    <location>
        <begin position="1"/>
        <end position="20"/>
    </location>
</feature>
<dbReference type="PANTHER" id="PTHR12640">
    <property type="entry name" value="RIBOPHORIN II"/>
    <property type="match status" value="1"/>
</dbReference>
<dbReference type="GO" id="GO:0008250">
    <property type="term" value="C:oligosaccharyltransferase complex"/>
    <property type="evidence" value="ECO:0007669"/>
    <property type="project" value="InterPro"/>
</dbReference>
<evidence type="ECO:0000256" key="3">
    <source>
        <dbReference type="ARBA" id="ARBA00022729"/>
    </source>
</evidence>
<protein>
    <recommendedName>
        <fullName evidence="9">Ribophorin II C-terminal domain-containing protein</fullName>
    </recommendedName>
</protein>
<keyword evidence="5 7" id="KW-1133">Transmembrane helix</keyword>
<proteinExistence type="predicted"/>
<keyword evidence="6 7" id="KW-0472">Membrane</keyword>
<feature type="transmembrane region" description="Helical" evidence="7">
    <location>
        <begin position="224"/>
        <end position="247"/>
    </location>
</feature>
<evidence type="ECO:0000256" key="1">
    <source>
        <dbReference type="ARBA" id="ARBA00004477"/>
    </source>
</evidence>
<feature type="transmembrane region" description="Helical" evidence="7">
    <location>
        <begin position="253"/>
        <end position="272"/>
    </location>
</feature>
<comment type="subcellular location">
    <subcellularLocation>
        <location evidence="1">Endoplasmic reticulum membrane</location>
        <topology evidence="1">Multi-pass membrane protein</topology>
    </subcellularLocation>
</comment>
<feature type="domain" description="Ribophorin II C-terminal" evidence="9">
    <location>
        <begin position="179"/>
        <end position="282"/>
    </location>
</feature>
<name>A0A6G1HB98_9PEZI</name>
<evidence type="ECO:0000256" key="2">
    <source>
        <dbReference type="ARBA" id="ARBA00022692"/>
    </source>
</evidence>